<dbReference type="EMBL" id="NCVQ01000006">
    <property type="protein sequence ID" value="PWZ23794.1"/>
    <property type="molecule type" value="Genomic_DNA"/>
</dbReference>
<dbReference type="AlphaFoldDB" id="A0A3L6ERU5"/>
<name>A0A3L6ERU5_MAIZE</name>
<accession>A0A3L6ERU5</accession>
<sequence>MSPIIREILFTQYIFVLDPFQPVPIVLSL</sequence>
<dbReference type="Proteomes" id="UP000251960">
    <property type="component" value="Chromosome 5"/>
</dbReference>
<organism evidence="1 2">
    <name type="scientific">Zea mays</name>
    <name type="common">Maize</name>
    <dbReference type="NCBI Taxonomy" id="4577"/>
    <lineage>
        <taxon>Eukaryota</taxon>
        <taxon>Viridiplantae</taxon>
        <taxon>Streptophyta</taxon>
        <taxon>Embryophyta</taxon>
        <taxon>Tracheophyta</taxon>
        <taxon>Spermatophyta</taxon>
        <taxon>Magnoliopsida</taxon>
        <taxon>Liliopsida</taxon>
        <taxon>Poales</taxon>
        <taxon>Poaceae</taxon>
        <taxon>PACMAD clade</taxon>
        <taxon>Panicoideae</taxon>
        <taxon>Andropogonodae</taxon>
        <taxon>Andropogoneae</taxon>
        <taxon>Tripsacinae</taxon>
        <taxon>Zea</taxon>
    </lineage>
</organism>
<proteinExistence type="predicted"/>
<reference evidence="1 2" key="1">
    <citation type="journal article" date="2018" name="Nat. Genet.">
        <title>Extensive intraspecific gene order and gene structural variations between Mo17 and other maize genomes.</title>
        <authorList>
            <person name="Sun S."/>
            <person name="Zhou Y."/>
            <person name="Chen J."/>
            <person name="Shi J."/>
            <person name="Zhao H."/>
            <person name="Zhao H."/>
            <person name="Song W."/>
            <person name="Zhang M."/>
            <person name="Cui Y."/>
            <person name="Dong X."/>
            <person name="Liu H."/>
            <person name="Ma X."/>
            <person name="Jiao Y."/>
            <person name="Wang B."/>
            <person name="Wei X."/>
            <person name="Stein J.C."/>
            <person name="Glaubitz J.C."/>
            <person name="Lu F."/>
            <person name="Yu G."/>
            <person name="Liang C."/>
            <person name="Fengler K."/>
            <person name="Li B."/>
            <person name="Rafalski A."/>
            <person name="Schnable P.S."/>
            <person name="Ware D.H."/>
            <person name="Buckler E.S."/>
            <person name="Lai J."/>
        </authorList>
    </citation>
    <scope>NUCLEOTIDE SEQUENCE [LARGE SCALE GENOMIC DNA]</scope>
    <source>
        <strain evidence="2">cv. Missouri 17</strain>
        <tissue evidence="1">Seedling</tissue>
    </source>
</reference>
<protein>
    <submittedName>
        <fullName evidence="1">Uncharacterized protein</fullName>
    </submittedName>
</protein>
<evidence type="ECO:0000313" key="1">
    <source>
        <dbReference type="EMBL" id="PWZ23794.1"/>
    </source>
</evidence>
<gene>
    <name evidence="1" type="ORF">Zm00014a_015204</name>
</gene>
<comment type="caution">
    <text evidence="1">The sequence shown here is derived from an EMBL/GenBank/DDBJ whole genome shotgun (WGS) entry which is preliminary data.</text>
</comment>
<evidence type="ECO:0000313" key="2">
    <source>
        <dbReference type="Proteomes" id="UP000251960"/>
    </source>
</evidence>